<dbReference type="GO" id="GO:0006744">
    <property type="term" value="P:ubiquinone biosynthetic process"/>
    <property type="evidence" value="ECO:0007669"/>
    <property type="project" value="UniProtKB-UniRule"/>
</dbReference>
<dbReference type="SUPFAM" id="SSF55718">
    <property type="entry name" value="SCP-like"/>
    <property type="match status" value="1"/>
</dbReference>
<dbReference type="Pfam" id="PF02036">
    <property type="entry name" value="SCP2"/>
    <property type="match status" value="1"/>
</dbReference>
<comment type="function">
    <text evidence="1">Required for O(2)-independent ubiquinone (coenzyme Q) biosynthesis. Likely functions as an accessory factor.</text>
</comment>
<gene>
    <name evidence="1" type="primary">ubiT</name>
    <name evidence="3" type="ORF">HQN60_05130</name>
</gene>
<evidence type="ECO:0000256" key="1">
    <source>
        <dbReference type="HAMAP-Rule" id="MF_02231"/>
    </source>
</evidence>
<protein>
    <recommendedName>
        <fullName evidence="1">Ubiquinone biosynthesis accessory factor UbiT</fullName>
    </recommendedName>
</protein>
<reference evidence="3 4" key="1">
    <citation type="submission" date="2020-05" db="EMBL/GenBank/DDBJ databases">
        <title>Complete genome sequence of Deefgea sp. D17.</title>
        <authorList>
            <person name="Bae J.-W."/>
            <person name="Han J.E."/>
        </authorList>
    </citation>
    <scope>NUCLEOTIDE SEQUENCE [LARGE SCALE GENOMIC DNA]</scope>
    <source>
        <strain evidence="3 4">D17</strain>
    </source>
</reference>
<evidence type="ECO:0000313" key="4">
    <source>
        <dbReference type="Proteomes" id="UP000504844"/>
    </source>
</evidence>
<evidence type="ECO:0000313" key="3">
    <source>
        <dbReference type="EMBL" id="QKJ66147.1"/>
    </source>
</evidence>
<name>A0A6M8SWL6_9NEIS</name>
<organism evidence="3 4">
    <name type="scientific">Deefgea piscis</name>
    <dbReference type="NCBI Taxonomy" id="2739061"/>
    <lineage>
        <taxon>Bacteria</taxon>
        <taxon>Pseudomonadati</taxon>
        <taxon>Pseudomonadota</taxon>
        <taxon>Betaproteobacteria</taxon>
        <taxon>Neisseriales</taxon>
        <taxon>Chitinibacteraceae</taxon>
        <taxon>Deefgea</taxon>
    </lineage>
</organism>
<dbReference type="KEGG" id="dee:HQN60_05130"/>
<proteinExistence type="inferred from homology"/>
<dbReference type="HAMAP" id="MF_02231">
    <property type="entry name" value="UbiT"/>
    <property type="match status" value="1"/>
</dbReference>
<sequence length="143" mass="16247">MNIPAPLIKLLAVLPETPPTAVTVTLLNLVRKQLWPEEDFAWWEGRQVRMAVSDLNWGITLSYQNGRFVCGDTPADVTLTASLADYWLIARRQEDPDTLFFQRRLSITGDTELGLTLKNLMDATDFSPLFARLPRSVRMKLNV</sequence>
<dbReference type="RefSeq" id="WP_173532651.1">
    <property type="nucleotide sequence ID" value="NZ_CP054143.1"/>
</dbReference>
<keyword evidence="4" id="KW-1185">Reference proteome</keyword>
<keyword evidence="1" id="KW-0831">Ubiquinone biosynthesis</keyword>
<dbReference type="InterPro" id="IPR016830">
    <property type="entry name" value="UbiT"/>
</dbReference>
<dbReference type="AlphaFoldDB" id="A0A6M8SWL6"/>
<dbReference type="UniPathway" id="UPA00232"/>
<dbReference type="Proteomes" id="UP000504844">
    <property type="component" value="Chromosome"/>
</dbReference>
<dbReference type="InterPro" id="IPR036527">
    <property type="entry name" value="SCP2_sterol-bd_dom_sf"/>
</dbReference>
<comment type="pathway">
    <text evidence="1">Cofactor biosynthesis; ubiquinone biosynthesis.</text>
</comment>
<accession>A0A6M8SWL6</accession>
<dbReference type="Gene3D" id="3.30.1050.10">
    <property type="entry name" value="SCP2 sterol-binding domain"/>
    <property type="match status" value="1"/>
</dbReference>
<comment type="similarity">
    <text evidence="1">Belongs to the UbiT family.</text>
</comment>
<evidence type="ECO:0000259" key="2">
    <source>
        <dbReference type="Pfam" id="PF02036"/>
    </source>
</evidence>
<feature type="domain" description="SCP2" evidence="2">
    <location>
        <begin position="33"/>
        <end position="122"/>
    </location>
</feature>
<dbReference type="EMBL" id="CP054143">
    <property type="protein sequence ID" value="QKJ66147.1"/>
    <property type="molecule type" value="Genomic_DNA"/>
</dbReference>
<dbReference type="InterPro" id="IPR003033">
    <property type="entry name" value="SCP2_sterol-bd_dom"/>
</dbReference>